<dbReference type="Gene3D" id="1.20.1250.20">
    <property type="entry name" value="MFS general substrate transporter like domains"/>
    <property type="match status" value="1"/>
</dbReference>
<sequence>MTDRPRPHPGPGRRDPGPSRAGITRTWREAPPAARALIGGMFVNRLGGFVQVFIVLYLTGLGFSAAQASLTLAAYGTGSVVGVLAGGRLCDHVGGHATIVGSMVVSSVLLPAVPYTRNFTVLLLVLALQAAAGQAYRPAAADLLSRMVPADRHVMIFAMYRLAINLGAAAAPLLGAALIAVSYDLLFFTEATVGLVYATVVARCVPRRRHQAPVARARPGPRGRGYRPLLADRRYLLLLLAMLISTLVYVQYLSALPLAVRDQDLSTTVYAALITVNGLTVVAFELPVTRFTQRCRVRPVTAAGTALTCLGMTLYGPAWGIAGLVAATLTWSFGEAVSAPTLFLAYPARAGPPDLRGRYLGAASAVYGLGSTVGPVLAVAGWDLLGRSLWWWSAVAGLMAVPAAWAGVRPDAHGDGSRRADGP</sequence>
<accession>A0A7U9KRK2</accession>
<dbReference type="PANTHER" id="PTHR23517">
    <property type="entry name" value="RESISTANCE PROTEIN MDTM, PUTATIVE-RELATED-RELATED"/>
    <property type="match status" value="1"/>
</dbReference>
<gene>
    <name evidence="10" type="ORF">OEIGOIKO_00438</name>
</gene>
<feature type="transmembrane region" description="Helical" evidence="8">
    <location>
        <begin position="388"/>
        <end position="408"/>
    </location>
</feature>
<dbReference type="InterPro" id="IPR036259">
    <property type="entry name" value="MFS_trans_sf"/>
</dbReference>
<dbReference type="Proteomes" id="UP000287830">
    <property type="component" value="Unassembled WGS sequence"/>
</dbReference>
<evidence type="ECO:0000256" key="2">
    <source>
        <dbReference type="ARBA" id="ARBA00022448"/>
    </source>
</evidence>
<feature type="transmembrane region" description="Helical" evidence="8">
    <location>
        <begin position="300"/>
        <end position="318"/>
    </location>
</feature>
<dbReference type="AlphaFoldDB" id="A0A7U9KRK2"/>
<feature type="transmembrane region" description="Helical" evidence="8">
    <location>
        <begin position="36"/>
        <end position="59"/>
    </location>
</feature>
<feature type="transmembrane region" description="Helical" evidence="8">
    <location>
        <begin position="235"/>
        <end position="255"/>
    </location>
</feature>
<keyword evidence="2" id="KW-0813">Transport</keyword>
<dbReference type="OrthoDB" id="4042314at2"/>
<keyword evidence="3" id="KW-1003">Cell membrane</keyword>
<proteinExistence type="predicted"/>
<feature type="domain" description="Major facilitator superfamily (MFS) profile" evidence="9">
    <location>
        <begin position="32"/>
        <end position="412"/>
    </location>
</feature>
<feature type="transmembrane region" description="Helical" evidence="8">
    <location>
        <begin position="65"/>
        <end position="86"/>
    </location>
</feature>
<feature type="transmembrane region" description="Helical" evidence="8">
    <location>
        <begin position="93"/>
        <end position="113"/>
    </location>
</feature>
<comment type="caution">
    <text evidence="10">The sequence shown here is derived from an EMBL/GenBank/DDBJ whole genome shotgun (WGS) entry which is preliminary data.</text>
</comment>
<keyword evidence="5 8" id="KW-1133">Transmembrane helix</keyword>
<dbReference type="PANTHER" id="PTHR23517:SF2">
    <property type="entry name" value="MULTIDRUG RESISTANCE PROTEIN MDTH"/>
    <property type="match status" value="1"/>
</dbReference>
<feature type="region of interest" description="Disordered" evidence="7">
    <location>
        <begin position="1"/>
        <end position="24"/>
    </location>
</feature>
<evidence type="ECO:0000256" key="6">
    <source>
        <dbReference type="ARBA" id="ARBA00023136"/>
    </source>
</evidence>
<feature type="compositionally biased region" description="Basic and acidic residues" evidence="7">
    <location>
        <begin position="1"/>
        <end position="17"/>
    </location>
</feature>
<dbReference type="PROSITE" id="PS50850">
    <property type="entry name" value="MFS"/>
    <property type="match status" value="1"/>
</dbReference>
<feature type="transmembrane region" description="Helical" evidence="8">
    <location>
        <begin position="119"/>
        <end position="136"/>
    </location>
</feature>
<evidence type="ECO:0000259" key="9">
    <source>
        <dbReference type="PROSITE" id="PS50850"/>
    </source>
</evidence>
<organism evidence="10 11">
    <name type="scientific">Streptomyces chrestomyceticus JCM 4735</name>
    <dbReference type="NCBI Taxonomy" id="1306181"/>
    <lineage>
        <taxon>Bacteria</taxon>
        <taxon>Bacillati</taxon>
        <taxon>Actinomycetota</taxon>
        <taxon>Actinomycetes</taxon>
        <taxon>Kitasatosporales</taxon>
        <taxon>Streptomycetaceae</taxon>
        <taxon>Streptomyces</taxon>
    </lineage>
</organism>
<protein>
    <submittedName>
        <fullName evidence="10">MFS transporter</fullName>
    </submittedName>
</protein>
<feature type="transmembrane region" description="Helical" evidence="8">
    <location>
        <begin position="157"/>
        <end position="179"/>
    </location>
</feature>
<dbReference type="Pfam" id="PF07690">
    <property type="entry name" value="MFS_1"/>
    <property type="match status" value="1"/>
</dbReference>
<evidence type="ECO:0000256" key="1">
    <source>
        <dbReference type="ARBA" id="ARBA00004651"/>
    </source>
</evidence>
<comment type="subcellular location">
    <subcellularLocation>
        <location evidence="1">Cell membrane</location>
        <topology evidence="1">Multi-pass membrane protein</topology>
    </subcellularLocation>
</comment>
<dbReference type="GO" id="GO:0005886">
    <property type="term" value="C:plasma membrane"/>
    <property type="evidence" value="ECO:0007669"/>
    <property type="project" value="UniProtKB-SubCell"/>
</dbReference>
<evidence type="ECO:0000256" key="7">
    <source>
        <dbReference type="SAM" id="MobiDB-lite"/>
    </source>
</evidence>
<dbReference type="EMBL" id="BHZC01000001">
    <property type="protein sequence ID" value="GCD32721.1"/>
    <property type="molecule type" value="Genomic_DNA"/>
</dbReference>
<evidence type="ECO:0000256" key="8">
    <source>
        <dbReference type="SAM" id="Phobius"/>
    </source>
</evidence>
<evidence type="ECO:0000256" key="5">
    <source>
        <dbReference type="ARBA" id="ARBA00022989"/>
    </source>
</evidence>
<evidence type="ECO:0000256" key="4">
    <source>
        <dbReference type="ARBA" id="ARBA00022692"/>
    </source>
</evidence>
<feature type="transmembrane region" description="Helical" evidence="8">
    <location>
        <begin position="185"/>
        <end position="206"/>
    </location>
</feature>
<dbReference type="InterPro" id="IPR020846">
    <property type="entry name" value="MFS_dom"/>
</dbReference>
<evidence type="ECO:0000313" key="11">
    <source>
        <dbReference type="Proteomes" id="UP000287830"/>
    </source>
</evidence>
<feature type="transmembrane region" description="Helical" evidence="8">
    <location>
        <begin position="267"/>
        <end position="288"/>
    </location>
</feature>
<dbReference type="GO" id="GO:0022857">
    <property type="term" value="F:transmembrane transporter activity"/>
    <property type="evidence" value="ECO:0007669"/>
    <property type="project" value="InterPro"/>
</dbReference>
<evidence type="ECO:0000313" key="10">
    <source>
        <dbReference type="EMBL" id="GCD32721.1"/>
    </source>
</evidence>
<feature type="transmembrane region" description="Helical" evidence="8">
    <location>
        <begin position="359"/>
        <end position="382"/>
    </location>
</feature>
<dbReference type="SUPFAM" id="SSF103473">
    <property type="entry name" value="MFS general substrate transporter"/>
    <property type="match status" value="1"/>
</dbReference>
<dbReference type="InterPro" id="IPR011701">
    <property type="entry name" value="MFS"/>
</dbReference>
<evidence type="ECO:0000256" key="3">
    <source>
        <dbReference type="ARBA" id="ARBA00022475"/>
    </source>
</evidence>
<keyword evidence="6 8" id="KW-0472">Membrane</keyword>
<dbReference type="InterPro" id="IPR050171">
    <property type="entry name" value="MFS_Transporters"/>
</dbReference>
<name>A0A7U9KRK2_9ACTN</name>
<keyword evidence="4 8" id="KW-0812">Transmembrane</keyword>
<reference evidence="10 11" key="1">
    <citation type="submission" date="2018-11" db="EMBL/GenBank/DDBJ databases">
        <title>Whole genome sequence of Streptomyces chrestomyceticus NBRC 13444(T).</title>
        <authorList>
            <person name="Komaki H."/>
            <person name="Tamura T."/>
        </authorList>
    </citation>
    <scope>NUCLEOTIDE SEQUENCE [LARGE SCALE GENOMIC DNA]</scope>
    <source>
        <strain evidence="10 11">NBRC 13444</strain>
    </source>
</reference>